<dbReference type="EMBL" id="MQWD01000001">
    <property type="protein sequence ID" value="PAP78125.1"/>
    <property type="molecule type" value="Genomic_DNA"/>
</dbReference>
<evidence type="ECO:0000313" key="5">
    <source>
        <dbReference type="Proteomes" id="UP000216339"/>
    </source>
</evidence>
<organism evidence="4 5">
    <name type="scientific">Rubrivirga marina</name>
    <dbReference type="NCBI Taxonomy" id="1196024"/>
    <lineage>
        <taxon>Bacteria</taxon>
        <taxon>Pseudomonadati</taxon>
        <taxon>Rhodothermota</taxon>
        <taxon>Rhodothermia</taxon>
        <taxon>Rhodothermales</taxon>
        <taxon>Rubricoccaceae</taxon>
        <taxon>Rubrivirga</taxon>
    </lineage>
</organism>
<dbReference type="InterPro" id="IPR011055">
    <property type="entry name" value="Dup_hybrid_motif"/>
</dbReference>
<dbReference type="InterPro" id="IPR050570">
    <property type="entry name" value="Cell_wall_metabolism_enzyme"/>
</dbReference>
<keyword evidence="2" id="KW-0812">Transmembrane</keyword>
<name>A0A271J590_9BACT</name>
<dbReference type="Pfam" id="PF01551">
    <property type="entry name" value="Peptidase_M23"/>
    <property type="match status" value="1"/>
</dbReference>
<proteinExistence type="predicted"/>
<reference evidence="4 5" key="1">
    <citation type="submission" date="2016-11" db="EMBL/GenBank/DDBJ databases">
        <title>Study of marine rhodopsin-containing bacteria.</title>
        <authorList>
            <person name="Yoshizawa S."/>
            <person name="Kumagai Y."/>
            <person name="Kogure K."/>
        </authorList>
    </citation>
    <scope>NUCLEOTIDE SEQUENCE [LARGE SCALE GENOMIC DNA]</scope>
    <source>
        <strain evidence="4 5">SAORIC-28</strain>
    </source>
</reference>
<sequence>MTDFLRDLFSHPGSARTVIVLEPDTMSTPRQYEVRPGYALYAAVIGIVVLGALLVAAIVLTPLRGLILGPGTGELRGVAETNAQRAAALEDSLALQYQQIAQLRAIITGEMDDLGDDVLDPAAFSLPDPDSLPDAPEAGPPVAGGDQAQPALPLRTLGPATDAERDARAARAYLDGLRLPALPPVDGVPSRGFDAARGHFALDLAATVGTDVRAFADGYVVFSDWTHQGGHTIAVQHPGGYLSVYKHNSRLLKRVGERVRARETVALSGNTGEITSGPHLHFEVWRDGLAQDPAALLVAP</sequence>
<protein>
    <recommendedName>
        <fullName evidence="3">M23ase beta-sheet core domain-containing protein</fullName>
    </recommendedName>
</protein>
<dbReference type="PANTHER" id="PTHR21666:SF270">
    <property type="entry name" value="MUREIN HYDROLASE ACTIVATOR ENVC"/>
    <property type="match status" value="1"/>
</dbReference>
<keyword evidence="2" id="KW-0472">Membrane</keyword>
<feature type="region of interest" description="Disordered" evidence="1">
    <location>
        <begin position="122"/>
        <end position="161"/>
    </location>
</feature>
<keyword evidence="5" id="KW-1185">Reference proteome</keyword>
<comment type="caution">
    <text evidence="4">The sequence shown here is derived from an EMBL/GenBank/DDBJ whole genome shotgun (WGS) entry which is preliminary data.</text>
</comment>
<evidence type="ECO:0000256" key="1">
    <source>
        <dbReference type="SAM" id="MobiDB-lite"/>
    </source>
</evidence>
<dbReference type="SUPFAM" id="SSF51261">
    <property type="entry name" value="Duplicated hybrid motif"/>
    <property type="match status" value="1"/>
</dbReference>
<feature type="domain" description="M23ase beta-sheet core" evidence="3">
    <location>
        <begin position="198"/>
        <end position="293"/>
    </location>
</feature>
<dbReference type="Proteomes" id="UP000216339">
    <property type="component" value="Unassembled WGS sequence"/>
</dbReference>
<dbReference type="RefSeq" id="WP_218830550.1">
    <property type="nucleotide sequence ID" value="NZ_MQWD01000001.1"/>
</dbReference>
<dbReference type="PANTHER" id="PTHR21666">
    <property type="entry name" value="PEPTIDASE-RELATED"/>
    <property type="match status" value="1"/>
</dbReference>
<evidence type="ECO:0000259" key="3">
    <source>
        <dbReference type="Pfam" id="PF01551"/>
    </source>
</evidence>
<evidence type="ECO:0000256" key="2">
    <source>
        <dbReference type="SAM" id="Phobius"/>
    </source>
</evidence>
<dbReference type="CDD" id="cd12797">
    <property type="entry name" value="M23_peptidase"/>
    <property type="match status" value="1"/>
</dbReference>
<gene>
    <name evidence="4" type="ORF">BSZ37_17635</name>
</gene>
<evidence type="ECO:0000313" key="4">
    <source>
        <dbReference type="EMBL" id="PAP78125.1"/>
    </source>
</evidence>
<feature type="transmembrane region" description="Helical" evidence="2">
    <location>
        <begin position="38"/>
        <end position="60"/>
    </location>
</feature>
<dbReference type="GO" id="GO:0004222">
    <property type="term" value="F:metalloendopeptidase activity"/>
    <property type="evidence" value="ECO:0007669"/>
    <property type="project" value="TreeGrafter"/>
</dbReference>
<feature type="compositionally biased region" description="Low complexity" evidence="1">
    <location>
        <begin position="125"/>
        <end position="134"/>
    </location>
</feature>
<dbReference type="Gene3D" id="2.70.70.10">
    <property type="entry name" value="Glucose Permease (Domain IIA)"/>
    <property type="match status" value="1"/>
</dbReference>
<dbReference type="InterPro" id="IPR016047">
    <property type="entry name" value="M23ase_b-sheet_dom"/>
</dbReference>
<accession>A0A271J590</accession>
<keyword evidence="2" id="KW-1133">Transmembrane helix</keyword>
<dbReference type="AlphaFoldDB" id="A0A271J590"/>